<sequence>MPYPIGKLPYGLRSRLAELATPAERFTLQTAAGNPAICPPRLQLAQRPGFCLNIEILSDETNAKKDIKRLKQYLYIGLCCYFPPGKNYTTVYIRDQDMPYPVAKLPYGLRRRLSELTTPAERYELQIAAANPSICPPKVQLIHKTDGSIRVYSDNGTLSIHLNGMPFAYNEEISIPIFHLSENWVSEILQVKKHSLKTLRISIVSRRLFNRFKWDNLITLLEAQKPDFFLDIYLSPKVKRDRRRLTDCLRAGLLPGHPPFGNAAGRRPYVQICDQGRYDAWHVPTEQEKRHSRFGNYYY</sequence>
<accession>A0A7E4VFI2</accession>
<reference evidence="1" key="1">
    <citation type="journal article" date="2013" name="Genetics">
        <title>The draft genome and transcriptome of Panagrellus redivivus are shaped by the harsh demands of a free-living lifestyle.</title>
        <authorList>
            <person name="Srinivasan J."/>
            <person name="Dillman A.R."/>
            <person name="Macchietto M.G."/>
            <person name="Heikkinen L."/>
            <person name="Lakso M."/>
            <person name="Fracchia K.M."/>
            <person name="Antoshechkin I."/>
            <person name="Mortazavi A."/>
            <person name="Wong G."/>
            <person name="Sternberg P.W."/>
        </authorList>
    </citation>
    <scope>NUCLEOTIDE SEQUENCE [LARGE SCALE GENOMIC DNA]</scope>
    <source>
        <strain evidence="1">MT8872</strain>
    </source>
</reference>
<organism evidence="1 2">
    <name type="scientific">Panagrellus redivivus</name>
    <name type="common">Microworm</name>
    <dbReference type="NCBI Taxonomy" id="6233"/>
    <lineage>
        <taxon>Eukaryota</taxon>
        <taxon>Metazoa</taxon>
        <taxon>Ecdysozoa</taxon>
        <taxon>Nematoda</taxon>
        <taxon>Chromadorea</taxon>
        <taxon>Rhabditida</taxon>
        <taxon>Tylenchina</taxon>
        <taxon>Panagrolaimomorpha</taxon>
        <taxon>Panagrolaimoidea</taxon>
        <taxon>Panagrolaimidae</taxon>
        <taxon>Panagrellus</taxon>
    </lineage>
</organism>
<reference evidence="2" key="2">
    <citation type="submission" date="2020-10" db="UniProtKB">
        <authorList>
            <consortium name="WormBaseParasite"/>
        </authorList>
    </citation>
    <scope>IDENTIFICATION</scope>
</reference>
<dbReference type="WBParaSite" id="Pan_g19850.t1">
    <property type="protein sequence ID" value="Pan_g19850.t1"/>
    <property type="gene ID" value="Pan_g19850"/>
</dbReference>
<evidence type="ECO:0000313" key="2">
    <source>
        <dbReference type="WBParaSite" id="Pan_g19850.t1"/>
    </source>
</evidence>
<proteinExistence type="predicted"/>
<dbReference type="Proteomes" id="UP000492821">
    <property type="component" value="Unassembled WGS sequence"/>
</dbReference>
<keyword evidence="1" id="KW-1185">Reference proteome</keyword>
<name>A0A7E4VFI2_PANRE</name>
<dbReference type="AlphaFoldDB" id="A0A7E4VFI2"/>
<evidence type="ECO:0000313" key="1">
    <source>
        <dbReference type="Proteomes" id="UP000492821"/>
    </source>
</evidence>
<protein>
    <submittedName>
        <fullName evidence="2">CS domain-containing protein</fullName>
    </submittedName>
</protein>